<dbReference type="GO" id="GO:1990071">
    <property type="term" value="C:TRAPPII protein complex"/>
    <property type="evidence" value="ECO:0007669"/>
    <property type="project" value="InterPro"/>
</dbReference>
<dbReference type="GO" id="GO:0006891">
    <property type="term" value="P:intra-Golgi vesicle-mediated transport"/>
    <property type="evidence" value="ECO:0007669"/>
    <property type="project" value="InterPro"/>
</dbReference>
<proteinExistence type="predicted"/>
<protein>
    <recommendedName>
        <fullName evidence="2">Trafficking protein particle complex II-specific subunit 65 IgD3 domain-containing protein</fullName>
    </recommendedName>
</protein>
<sequence>MADDRRHIADMSPVSSLGWQVYTQHGCMFISKRRRTRQKEYSIAWSMAQDPADVKSRFETLSRGAYLDVLLPKASDFNASALIQSGSPEELARAPSRRNLFFDEKASIVLVLRTTADADTVRELLPSLDLVLAAHATDAVPQGSGNAASASGRHDLTSKVLAAADNVEALAAGDQTYVIWTTRLDLTRPRTRLQRPAIYFTATLSLRADHGADLGKQGRDYLEPFESLPRNVLESLNSTLDLTGTQVFLSENRIAKIAPKPVRREETIRPIRGATKRAFPTMPALFTRVKYTTVPGAVIAALNLETSQVITGTISVQQVDVKASGFDVRTTDAVAQDNALRGAQSEADTAMKGIQCLTDSSLPMHLKAGDESILLYHLPRAKQSTLSTTTTALDFRLSATVKLEEGSHTELDMSWQSQQEPQQPARETSYTWSQPLSSPEPKDVRLSGQALPATIPPSDPPLLSRPSGRGVTFFFTAPETTHQYDDFNLRIQCINHSTRSRRFAIMPVRSKHSSLAAHYLSIPDDADLVAGIFNAPPLQRPKPDETLCHTPHVKIGPVSPGASFDAAIELRAKRTGVLDLGTFTIEDLDTRQTVDVVDLPDVIALEALEGSKLYGPSKFSLRFDSDQFARSKAVARPGMDERFWGKMEKRGSRKQ</sequence>
<accession>A0AAN6J0L5</accession>
<evidence type="ECO:0000259" key="2">
    <source>
        <dbReference type="Pfam" id="PF12735"/>
    </source>
</evidence>
<evidence type="ECO:0000256" key="1">
    <source>
        <dbReference type="SAM" id="MobiDB-lite"/>
    </source>
</evidence>
<dbReference type="InterPro" id="IPR024662">
    <property type="entry name" value="Trs65"/>
</dbReference>
<dbReference type="EMBL" id="JASUXU010000100">
    <property type="protein sequence ID" value="KAK0306895.1"/>
    <property type="molecule type" value="Genomic_DNA"/>
</dbReference>
<name>A0AAN6J0L5_9PEZI</name>
<feature type="region of interest" description="Disordered" evidence="1">
    <location>
        <begin position="408"/>
        <end position="444"/>
    </location>
</feature>
<dbReference type="Pfam" id="PF12735">
    <property type="entry name" value="IgD3_Trs65"/>
    <property type="match status" value="1"/>
</dbReference>
<comment type="caution">
    <text evidence="3">The sequence shown here is derived from an EMBL/GenBank/DDBJ whole genome shotgun (WGS) entry which is preliminary data.</text>
</comment>
<dbReference type="PANTHER" id="PTHR28159">
    <property type="entry name" value="TRAFFICKING PROTEIN PARTICLE COMPLEX II-SPECIFIC SUBUNIT 65"/>
    <property type="match status" value="1"/>
</dbReference>
<dbReference type="PANTHER" id="PTHR28159:SF1">
    <property type="entry name" value="TRAFFICKING PROTEIN PARTICLE COMPLEX II-SPECIFIC SUBUNIT 65"/>
    <property type="match status" value="1"/>
</dbReference>
<organism evidence="3 4">
    <name type="scientific">Friedmanniomyces endolithicus</name>
    <dbReference type="NCBI Taxonomy" id="329885"/>
    <lineage>
        <taxon>Eukaryota</taxon>
        <taxon>Fungi</taxon>
        <taxon>Dikarya</taxon>
        <taxon>Ascomycota</taxon>
        <taxon>Pezizomycotina</taxon>
        <taxon>Dothideomycetes</taxon>
        <taxon>Dothideomycetidae</taxon>
        <taxon>Mycosphaerellales</taxon>
        <taxon>Teratosphaeriaceae</taxon>
        <taxon>Friedmanniomyces</taxon>
    </lineage>
</organism>
<reference evidence="3" key="1">
    <citation type="submission" date="2021-12" db="EMBL/GenBank/DDBJ databases">
        <title>Black yeast isolated from Biological Soil Crust.</title>
        <authorList>
            <person name="Kurbessoian T."/>
        </authorList>
    </citation>
    <scope>NUCLEOTIDE SEQUENCE</scope>
    <source>
        <strain evidence="3">CCFEE 5208</strain>
    </source>
</reference>
<evidence type="ECO:0000313" key="4">
    <source>
        <dbReference type="Proteomes" id="UP001168146"/>
    </source>
</evidence>
<feature type="compositionally biased region" description="Polar residues" evidence="1">
    <location>
        <begin position="414"/>
        <end position="437"/>
    </location>
</feature>
<dbReference type="InterPro" id="IPR055420">
    <property type="entry name" value="IgD3_Trs65"/>
</dbReference>
<gene>
    <name evidence="3" type="ORF">LTR82_016222</name>
</gene>
<dbReference type="GO" id="GO:0005802">
    <property type="term" value="C:trans-Golgi network"/>
    <property type="evidence" value="ECO:0007669"/>
    <property type="project" value="TreeGrafter"/>
</dbReference>
<feature type="domain" description="Trafficking protein particle complex II-specific subunit 65 IgD3" evidence="2">
    <location>
        <begin position="543"/>
        <end position="603"/>
    </location>
</feature>
<dbReference type="AlphaFoldDB" id="A0AAN6J0L5"/>
<dbReference type="Proteomes" id="UP001168146">
    <property type="component" value="Unassembled WGS sequence"/>
</dbReference>
<evidence type="ECO:0000313" key="3">
    <source>
        <dbReference type="EMBL" id="KAK0306895.1"/>
    </source>
</evidence>